<dbReference type="InterPro" id="IPR000160">
    <property type="entry name" value="GGDEF_dom"/>
</dbReference>
<evidence type="ECO:0000256" key="2">
    <source>
        <dbReference type="SAM" id="Phobius"/>
    </source>
</evidence>
<feature type="domain" description="PAS" evidence="3">
    <location>
        <begin position="247"/>
        <end position="289"/>
    </location>
</feature>
<dbReference type="EMBL" id="JBHRXZ010000022">
    <property type="protein sequence ID" value="MFC3608242.1"/>
    <property type="molecule type" value="Genomic_DNA"/>
</dbReference>
<evidence type="ECO:0000313" key="8">
    <source>
        <dbReference type="Proteomes" id="UP001595630"/>
    </source>
</evidence>
<comment type="caution">
    <text evidence="7">The sequence shown here is derived from an EMBL/GenBank/DDBJ whole genome shotgun (WGS) entry which is preliminary data.</text>
</comment>
<keyword evidence="8" id="KW-1185">Reference proteome</keyword>
<keyword evidence="2" id="KW-0812">Transmembrane</keyword>
<dbReference type="InterPro" id="IPR029787">
    <property type="entry name" value="Nucleotide_cyclase"/>
</dbReference>
<dbReference type="PANTHER" id="PTHR44757:SF2">
    <property type="entry name" value="BIOFILM ARCHITECTURE MAINTENANCE PROTEIN MBAA"/>
    <property type="match status" value="1"/>
</dbReference>
<evidence type="ECO:0000259" key="4">
    <source>
        <dbReference type="PROSITE" id="PS50113"/>
    </source>
</evidence>
<dbReference type="Pfam" id="PF08447">
    <property type="entry name" value="PAS_3"/>
    <property type="match status" value="1"/>
</dbReference>
<feature type="transmembrane region" description="Helical" evidence="2">
    <location>
        <begin position="28"/>
        <end position="58"/>
    </location>
</feature>
<dbReference type="InterPro" id="IPR000014">
    <property type="entry name" value="PAS"/>
</dbReference>
<evidence type="ECO:0000259" key="5">
    <source>
        <dbReference type="PROSITE" id="PS50883"/>
    </source>
</evidence>
<accession>A0ABV7T7L6</accession>
<dbReference type="RefSeq" id="WP_386364596.1">
    <property type="nucleotide sequence ID" value="NZ_JBHRXZ010000022.1"/>
</dbReference>
<dbReference type="Proteomes" id="UP001595630">
    <property type="component" value="Unassembled WGS sequence"/>
</dbReference>
<evidence type="ECO:0000313" key="7">
    <source>
        <dbReference type="EMBL" id="MFC3608242.1"/>
    </source>
</evidence>
<dbReference type="Pfam" id="PF00990">
    <property type="entry name" value="GGDEF"/>
    <property type="match status" value="1"/>
</dbReference>
<evidence type="ECO:0000259" key="3">
    <source>
        <dbReference type="PROSITE" id="PS50112"/>
    </source>
</evidence>
<feature type="domain" description="PAC" evidence="4">
    <location>
        <begin position="440"/>
        <end position="492"/>
    </location>
</feature>
<dbReference type="PANTHER" id="PTHR44757">
    <property type="entry name" value="DIGUANYLATE CYCLASE DGCP"/>
    <property type="match status" value="1"/>
</dbReference>
<dbReference type="InterPro" id="IPR043128">
    <property type="entry name" value="Rev_trsase/Diguanyl_cyclase"/>
</dbReference>
<feature type="domain" description="GGDEF" evidence="6">
    <location>
        <begin position="524"/>
        <end position="657"/>
    </location>
</feature>
<sequence length="922" mass="101249">MTRPAADTFLDRYLARHLPRRRPVEGSWLSLLCLLVGALLCLASGTSTALLPLWVFALALAAGQYAWPMLLGGLILGAAAVPWVMAHGLLPIPEAEHLALTFLAGVAGFGTGGMLRLGQRLREVKVEASLLRQHAKAWTAAPGSRSENLGLDGIRHASCEAGRDLDAIAGHWLDTWQGESAVPAQRALDQARRGQWSRFSGDCGSPSGPPRRREVLLVPVFGAGERVESLLALSRDTSGPGERADGALSELAELLDHLDEALVSLDPQGRIVALNACAERLFGQRQPQLHQQSLWNLCPDMIGSACFEAVRQVLEDRQPRRIQARLDSLSGWFRVAIHPRHEGVSLAFSDISDQVTALQRSQASEARLREIVELLPHVFWVFDLAEQRLTYVSPAFEKIWGLAPEHLYQELGAWLALVHPDDRLAAQGFYKQVLSGCEQAEIEYRSQGASGETLWIRNRAFALKDGERPSGRIVGIAENVTEALSYRDRLHTLSYYDPLSGLPNRRQFARHLELACVQAKRDEHELLVLVITVERIRWIQQCLGPSAKDDLIVQLTQRFTSALGPHGYLARIGSELFGVLLSSDEERGLAQSLIEELLQSLNARFRLQGESIKLSACIGVARFPGDGENAEVLVKNAIATAFALQHAGGGGFQFSHPDQMQQNLDALKLEGELERAVEQGEFVLFYQPKLGLAEQRLCGAEALIRWQHPEHGLVSPLRFVHLLEDSGLIVPAGMWCIDQALAQLATWRRQGVGSFVVAVNVSIRQLQPELVDHVRASLTRHGIEPDSLTLELTESIMHQVNGATATVNALKAMGVRIAVDDFGTGYATLGSLRSFVPDIVKVDKSFLEGMMTDAADLAIVRSVIDMAHALNMTVVAEGVECEEQKAMLEQLNCDQIQGYLLSPPLPPQAFAERFLDRTPTPG</sequence>
<dbReference type="Pfam" id="PF00563">
    <property type="entry name" value="EAL"/>
    <property type="match status" value="1"/>
</dbReference>
<dbReference type="SUPFAM" id="SSF141868">
    <property type="entry name" value="EAL domain-like"/>
    <property type="match status" value="1"/>
</dbReference>
<dbReference type="Pfam" id="PF08448">
    <property type="entry name" value="PAS_4"/>
    <property type="match status" value="1"/>
</dbReference>
<dbReference type="InterPro" id="IPR052155">
    <property type="entry name" value="Biofilm_reg_signaling"/>
</dbReference>
<dbReference type="Gene3D" id="3.20.20.450">
    <property type="entry name" value="EAL domain"/>
    <property type="match status" value="1"/>
</dbReference>
<dbReference type="InterPro" id="IPR001633">
    <property type="entry name" value="EAL_dom"/>
</dbReference>
<dbReference type="Gene3D" id="3.30.70.270">
    <property type="match status" value="1"/>
</dbReference>
<dbReference type="SUPFAM" id="SSF55785">
    <property type="entry name" value="PYP-like sensor domain (PAS domain)"/>
    <property type="match status" value="2"/>
</dbReference>
<keyword evidence="2" id="KW-1133">Transmembrane helix</keyword>
<dbReference type="SUPFAM" id="SSF55073">
    <property type="entry name" value="Nucleotide cyclase"/>
    <property type="match status" value="1"/>
</dbReference>
<proteinExistence type="predicted"/>
<organism evidence="7 8">
    <name type="scientific">Stutzerimonas tarimensis</name>
    <dbReference type="NCBI Taxonomy" id="1507735"/>
    <lineage>
        <taxon>Bacteria</taxon>
        <taxon>Pseudomonadati</taxon>
        <taxon>Pseudomonadota</taxon>
        <taxon>Gammaproteobacteria</taxon>
        <taxon>Pseudomonadales</taxon>
        <taxon>Pseudomonadaceae</taxon>
        <taxon>Stutzerimonas</taxon>
    </lineage>
</organism>
<protein>
    <submittedName>
        <fullName evidence="7">Bifunctional diguanylate cyclase/phosphodiesterase</fullName>
    </submittedName>
</protein>
<evidence type="ECO:0000256" key="1">
    <source>
        <dbReference type="ARBA" id="ARBA00022777"/>
    </source>
</evidence>
<dbReference type="InterPro" id="IPR035919">
    <property type="entry name" value="EAL_sf"/>
</dbReference>
<dbReference type="Gene3D" id="3.30.450.20">
    <property type="entry name" value="PAS domain"/>
    <property type="match status" value="2"/>
</dbReference>
<feature type="domain" description="PAS" evidence="3">
    <location>
        <begin position="364"/>
        <end position="437"/>
    </location>
</feature>
<dbReference type="PROSITE" id="PS50113">
    <property type="entry name" value="PAC"/>
    <property type="match status" value="1"/>
</dbReference>
<keyword evidence="2" id="KW-0472">Membrane</keyword>
<dbReference type="PROSITE" id="PS50883">
    <property type="entry name" value="EAL"/>
    <property type="match status" value="1"/>
</dbReference>
<dbReference type="PROSITE" id="PS50112">
    <property type="entry name" value="PAS"/>
    <property type="match status" value="2"/>
</dbReference>
<keyword evidence="1" id="KW-0808">Transferase</keyword>
<dbReference type="NCBIfam" id="TIGR00229">
    <property type="entry name" value="sensory_box"/>
    <property type="match status" value="1"/>
</dbReference>
<feature type="domain" description="EAL" evidence="5">
    <location>
        <begin position="666"/>
        <end position="918"/>
    </location>
</feature>
<feature type="transmembrane region" description="Helical" evidence="2">
    <location>
        <begin position="97"/>
        <end position="115"/>
    </location>
</feature>
<dbReference type="CDD" id="cd01948">
    <property type="entry name" value="EAL"/>
    <property type="match status" value="1"/>
</dbReference>
<dbReference type="PROSITE" id="PS50887">
    <property type="entry name" value="GGDEF"/>
    <property type="match status" value="1"/>
</dbReference>
<dbReference type="InterPro" id="IPR013656">
    <property type="entry name" value="PAS_4"/>
</dbReference>
<dbReference type="CDD" id="cd01949">
    <property type="entry name" value="GGDEF"/>
    <property type="match status" value="1"/>
</dbReference>
<dbReference type="SMART" id="SM00052">
    <property type="entry name" value="EAL"/>
    <property type="match status" value="1"/>
</dbReference>
<dbReference type="InterPro" id="IPR035965">
    <property type="entry name" value="PAS-like_dom_sf"/>
</dbReference>
<dbReference type="SMART" id="SM00267">
    <property type="entry name" value="GGDEF"/>
    <property type="match status" value="1"/>
</dbReference>
<dbReference type="NCBIfam" id="TIGR00254">
    <property type="entry name" value="GGDEF"/>
    <property type="match status" value="1"/>
</dbReference>
<reference evidence="8" key="1">
    <citation type="journal article" date="2019" name="Int. J. Syst. Evol. Microbiol.">
        <title>The Global Catalogue of Microorganisms (GCM) 10K type strain sequencing project: providing services to taxonomists for standard genome sequencing and annotation.</title>
        <authorList>
            <consortium name="The Broad Institute Genomics Platform"/>
            <consortium name="The Broad Institute Genome Sequencing Center for Infectious Disease"/>
            <person name="Wu L."/>
            <person name="Ma J."/>
        </authorList>
    </citation>
    <scope>NUCLEOTIDE SEQUENCE [LARGE SCALE GENOMIC DNA]</scope>
    <source>
        <strain evidence="8">KCTC 42447</strain>
    </source>
</reference>
<evidence type="ECO:0000259" key="6">
    <source>
        <dbReference type="PROSITE" id="PS50887"/>
    </source>
</evidence>
<dbReference type="InterPro" id="IPR000700">
    <property type="entry name" value="PAS-assoc_C"/>
</dbReference>
<gene>
    <name evidence="7" type="ORF">ACFOMF_10680</name>
</gene>
<dbReference type="CDD" id="cd00130">
    <property type="entry name" value="PAS"/>
    <property type="match status" value="2"/>
</dbReference>
<keyword evidence="1" id="KW-0418">Kinase</keyword>
<dbReference type="SMART" id="SM00091">
    <property type="entry name" value="PAS"/>
    <property type="match status" value="2"/>
</dbReference>
<dbReference type="InterPro" id="IPR013655">
    <property type="entry name" value="PAS_fold_3"/>
</dbReference>
<feature type="transmembrane region" description="Helical" evidence="2">
    <location>
        <begin position="65"/>
        <end position="85"/>
    </location>
</feature>
<name>A0ABV7T7L6_9GAMM</name>